<protein>
    <submittedName>
        <fullName evidence="1">Uncharacterized protein</fullName>
    </submittedName>
</protein>
<sequence>MGRDFERKDMSEQSSLVEFEGELFSSTWLMKWIETGNEIAAGVLIAPVPLEQTSEAIEYAALSLAADDLRLAQVSFAEAYKLGMPSSANVLSKALIHAAIMSYARSFTGGVRGFRLDAKFFSPIWDAVDVELHDYLYNLRDKHVAHSVNDFERATAVGVVVADQSFRLLNTNPSGVGVVKMSMVGLPLSKLKLCRSHIERMVAHIDQRAANLELMIHRQMRAGLTVGEMVEVAPILITPDRSKIAERRR</sequence>
<keyword evidence="2" id="KW-1185">Reference proteome</keyword>
<dbReference type="PIR" id="D87533">
    <property type="entry name" value="D87533"/>
</dbReference>
<dbReference type="BioCyc" id="CAULO:CC2293-MONOMER"/>
<evidence type="ECO:0000313" key="2">
    <source>
        <dbReference type="Proteomes" id="UP000001816"/>
    </source>
</evidence>
<dbReference type="AlphaFoldDB" id="Q9A604"/>
<dbReference type="HOGENOM" id="CLU_1114251_0_0_5"/>
<dbReference type="EnsemblBacteria" id="AAK24264">
    <property type="protein sequence ID" value="AAK24264"/>
    <property type="gene ID" value="CC_2293"/>
</dbReference>
<dbReference type="KEGG" id="ccr:CC_2293"/>
<accession>Q9A604</accession>
<gene>
    <name evidence="1" type="ordered locus">CC_2293</name>
</gene>
<organism evidence="1 2">
    <name type="scientific">Caulobacter vibrioides (strain ATCC 19089 / CIP 103742 / CB 15)</name>
    <name type="common">Caulobacter crescentus</name>
    <dbReference type="NCBI Taxonomy" id="190650"/>
    <lineage>
        <taxon>Bacteria</taxon>
        <taxon>Pseudomonadati</taxon>
        <taxon>Pseudomonadota</taxon>
        <taxon>Alphaproteobacteria</taxon>
        <taxon>Caulobacterales</taxon>
        <taxon>Caulobacteraceae</taxon>
        <taxon>Caulobacter</taxon>
    </lineage>
</organism>
<proteinExistence type="predicted"/>
<dbReference type="EMBL" id="AE005673">
    <property type="protein sequence ID" value="AAK24264.1"/>
    <property type="molecule type" value="Genomic_DNA"/>
</dbReference>
<evidence type="ECO:0000313" key="1">
    <source>
        <dbReference type="EMBL" id="AAK24264.1"/>
    </source>
</evidence>
<reference evidence="1 2" key="1">
    <citation type="journal article" date="2001" name="Proc. Natl. Acad. Sci. U.S.A.">
        <title>Complete genome sequence of Caulobacter crescentus.</title>
        <authorList>
            <person name="Nierman W.C."/>
            <person name="Feldblyum T.V."/>
            <person name="Laub M.T."/>
            <person name="Paulsen I.T."/>
            <person name="Nelson K.E."/>
            <person name="Eisen J.A."/>
            <person name="Heidelberg J.F."/>
            <person name="Alley M.R."/>
            <person name="Ohta N."/>
            <person name="Maddock J.R."/>
            <person name="Potocka I."/>
            <person name="Nelson W.C."/>
            <person name="Newton A."/>
            <person name="Stephens C."/>
            <person name="Phadke N.D."/>
            <person name="Ely B."/>
            <person name="DeBoy R.T."/>
            <person name="Dodson R.J."/>
            <person name="Durkin A.S."/>
            <person name="Gwinn M.L."/>
            <person name="Haft D.H."/>
            <person name="Kolonay J.F."/>
            <person name="Smit J."/>
            <person name="Craven M.B."/>
            <person name="Khouri H."/>
            <person name="Shetty J."/>
            <person name="Berry K."/>
            <person name="Utterback T."/>
            <person name="Tran K."/>
            <person name="Wolf A."/>
            <person name="Vamathevan J."/>
            <person name="Ermolaeva M."/>
            <person name="White O."/>
            <person name="Salzberg S.L."/>
            <person name="Venter J.C."/>
            <person name="Shapiro L."/>
            <person name="Fraser C.M."/>
        </authorList>
    </citation>
    <scope>NUCLEOTIDE SEQUENCE [LARGE SCALE GENOMIC DNA]</scope>
    <source>
        <strain evidence="2">ATCC 19089 / CB15</strain>
    </source>
</reference>
<dbReference type="Proteomes" id="UP000001816">
    <property type="component" value="Chromosome"/>
</dbReference>
<name>Q9A604_CAUVC</name>